<feature type="region of interest" description="Disordered" evidence="1">
    <location>
        <begin position="1"/>
        <end position="22"/>
    </location>
</feature>
<dbReference type="EMBL" id="BMIO01000002">
    <property type="protein sequence ID" value="GGD36490.1"/>
    <property type="molecule type" value="Genomic_DNA"/>
</dbReference>
<evidence type="ECO:0008006" key="4">
    <source>
        <dbReference type="Google" id="ProtNLM"/>
    </source>
</evidence>
<proteinExistence type="predicted"/>
<dbReference type="Proteomes" id="UP000598997">
    <property type="component" value="Unassembled WGS sequence"/>
</dbReference>
<comment type="caution">
    <text evidence="2">The sequence shown here is derived from an EMBL/GenBank/DDBJ whole genome shotgun (WGS) entry which is preliminary data.</text>
</comment>
<dbReference type="RefSeq" id="WP_066764686.1">
    <property type="nucleotide sequence ID" value="NZ_BMIO01000002.1"/>
</dbReference>
<dbReference type="AlphaFoldDB" id="A0A917DGY2"/>
<keyword evidence="3" id="KW-1185">Reference proteome</keyword>
<feature type="compositionally biased region" description="Polar residues" evidence="1">
    <location>
        <begin position="1"/>
        <end position="13"/>
    </location>
</feature>
<organism evidence="2 3">
    <name type="scientific">Croceicoccus pelagius</name>
    <dbReference type="NCBI Taxonomy" id="1703341"/>
    <lineage>
        <taxon>Bacteria</taxon>
        <taxon>Pseudomonadati</taxon>
        <taxon>Pseudomonadota</taxon>
        <taxon>Alphaproteobacteria</taxon>
        <taxon>Sphingomonadales</taxon>
        <taxon>Erythrobacteraceae</taxon>
        <taxon>Croceicoccus</taxon>
    </lineage>
</organism>
<accession>A0A917DGY2</accession>
<dbReference type="InterPro" id="IPR016084">
    <property type="entry name" value="Haem_Oase-like_multi-hlx"/>
</dbReference>
<dbReference type="Gene3D" id="1.20.910.10">
    <property type="entry name" value="Heme oxygenase-like"/>
    <property type="match status" value="1"/>
</dbReference>
<reference evidence="2 3" key="1">
    <citation type="journal article" date="2014" name="Int. J. Syst. Evol. Microbiol.">
        <title>Complete genome sequence of Corynebacterium casei LMG S-19264T (=DSM 44701T), isolated from a smear-ripened cheese.</title>
        <authorList>
            <consortium name="US DOE Joint Genome Institute (JGI-PGF)"/>
            <person name="Walter F."/>
            <person name="Albersmeier A."/>
            <person name="Kalinowski J."/>
            <person name="Ruckert C."/>
        </authorList>
    </citation>
    <scope>NUCLEOTIDE SEQUENCE [LARGE SCALE GENOMIC DNA]</scope>
    <source>
        <strain evidence="2 3">CGMCC 1.15358</strain>
    </source>
</reference>
<sequence>MDGSQFTQTQYRNTAPARESAADAEAIVTELENRGRTARFVLRDRTREEHEATEAAFAPFDLENIDHYRAFLTAHAMALPRLELRVTGLGWQGWHPRYPRLADDLAALGIPLPAPMIAFSVTPVTAWGVQYVLEGSRLGGRVLSDRLPAGTPRRYLSPDPDMGGNWQSFCAAFDDACTGADWLDEVTDAAIDTFRAFRRGAVAMTEDLR</sequence>
<evidence type="ECO:0000313" key="3">
    <source>
        <dbReference type="Proteomes" id="UP000598997"/>
    </source>
</evidence>
<dbReference type="CDD" id="cd19166">
    <property type="entry name" value="HemeO-bac"/>
    <property type="match status" value="1"/>
</dbReference>
<dbReference type="SUPFAM" id="SSF48613">
    <property type="entry name" value="Heme oxygenase-like"/>
    <property type="match status" value="1"/>
</dbReference>
<dbReference type="OrthoDB" id="9149607at2"/>
<gene>
    <name evidence="2" type="ORF">GCM10010989_08230</name>
</gene>
<evidence type="ECO:0000256" key="1">
    <source>
        <dbReference type="SAM" id="MobiDB-lite"/>
    </source>
</evidence>
<protein>
    <recommendedName>
        <fullName evidence="4">Heme oxygenase</fullName>
    </recommendedName>
</protein>
<evidence type="ECO:0000313" key="2">
    <source>
        <dbReference type="EMBL" id="GGD36490.1"/>
    </source>
</evidence>
<name>A0A917DGY2_9SPHN</name>